<evidence type="ECO:0000256" key="1">
    <source>
        <dbReference type="ARBA" id="ARBA00004123"/>
    </source>
</evidence>
<feature type="domain" description="PCI" evidence="7">
    <location>
        <begin position="255"/>
        <end position="427"/>
    </location>
</feature>
<keyword evidence="5" id="KW-0736">Signalosome</keyword>
<dbReference type="InterPro" id="IPR019585">
    <property type="entry name" value="Rpn7/CSN1"/>
</dbReference>
<dbReference type="InterPro" id="IPR036390">
    <property type="entry name" value="WH_DNA-bd_sf"/>
</dbReference>
<evidence type="ECO:0000256" key="2">
    <source>
        <dbReference type="ARBA" id="ARBA00004496"/>
    </source>
</evidence>
<sequence length="484" mass="54457">MDIDVEENNVVPRNLTRPTYVPVDEDHPFELEAYASSYSGRCLVDRLTHIINLAPALSLPAFDAANQELLKLRDIPLYRAVRTAYEQAVTRSDGNLPPIAEIAPLDQKWIDETHAKNQAERQKLEVELKTYLSNMIKESIRMAHRDLGSFYRMTGDHSSALKHLTKSREFCTTSQHVLDMCLAVLDLLVEHRNYNHIATYIYKAEAALDASAAAPPPRTAAQQQPRDKERIAAERERVQCRLDVAAGLAYLGQGNYEKAAQSFLKVGPIKSLTEWSGKLIAPSDVAVYGTLCALATMPRGAIRAQVLENETFGVYVEQEPYVRELLESYMANRFKAVLEILERYSTRHLLDYHLYPHVATLTDLIRSRALVLYFTPFSSIKLSRMGAAFGWSVEELERHVVALIQRGEIEARVDRQNKVLVAKEIDPRAALFAKAMKAGADMQAANRKLLLRMRLQQADLVVKTPKNSQQPAAAASQEAVEVMM</sequence>
<dbReference type="Pfam" id="PF10602">
    <property type="entry name" value="RPN7"/>
    <property type="match status" value="1"/>
</dbReference>
<organism evidence="8 9">
    <name type="scientific">Ceriporiopsis subvermispora (strain B)</name>
    <name type="common">White-rot fungus</name>
    <name type="synonym">Gelatoporia subvermispora</name>
    <dbReference type="NCBI Taxonomy" id="914234"/>
    <lineage>
        <taxon>Eukaryota</taxon>
        <taxon>Fungi</taxon>
        <taxon>Dikarya</taxon>
        <taxon>Basidiomycota</taxon>
        <taxon>Agaricomycotina</taxon>
        <taxon>Agaricomycetes</taxon>
        <taxon>Polyporales</taxon>
        <taxon>Gelatoporiaceae</taxon>
        <taxon>Gelatoporia</taxon>
    </lineage>
</organism>
<evidence type="ECO:0000256" key="3">
    <source>
        <dbReference type="ARBA" id="ARBA00008793"/>
    </source>
</evidence>
<dbReference type="EMBL" id="KB445797">
    <property type="protein sequence ID" value="EMD36939.1"/>
    <property type="molecule type" value="Genomic_DNA"/>
</dbReference>
<comment type="subcellular location">
    <subcellularLocation>
        <location evidence="2">Cytoplasm</location>
    </subcellularLocation>
    <subcellularLocation>
        <location evidence="1">Nucleus</location>
    </subcellularLocation>
</comment>
<dbReference type="SMART" id="SM00088">
    <property type="entry name" value="PINT"/>
    <property type="match status" value="1"/>
</dbReference>
<dbReference type="HOGENOM" id="CLU_022348_1_0_1"/>
<comment type="similarity">
    <text evidence="3">Belongs to the CSN1 family.</text>
</comment>
<dbReference type="InterPro" id="IPR045135">
    <property type="entry name" value="Rpn7_N"/>
</dbReference>
<dbReference type="OrthoDB" id="422427at2759"/>
<dbReference type="SUPFAM" id="SSF46785">
    <property type="entry name" value="Winged helix' DNA-binding domain"/>
    <property type="match status" value="1"/>
</dbReference>
<evidence type="ECO:0000256" key="5">
    <source>
        <dbReference type="ARBA" id="ARBA00022790"/>
    </source>
</evidence>
<accession>M2PKZ2</accession>
<dbReference type="PROSITE" id="PS50250">
    <property type="entry name" value="PCI"/>
    <property type="match status" value="1"/>
</dbReference>
<evidence type="ECO:0000256" key="4">
    <source>
        <dbReference type="ARBA" id="ARBA00022490"/>
    </source>
</evidence>
<reference evidence="8 9" key="1">
    <citation type="journal article" date="2012" name="Proc. Natl. Acad. Sci. U.S.A.">
        <title>Comparative genomics of Ceriporiopsis subvermispora and Phanerochaete chrysosporium provide insight into selective ligninolysis.</title>
        <authorList>
            <person name="Fernandez-Fueyo E."/>
            <person name="Ruiz-Duenas F.J."/>
            <person name="Ferreira P."/>
            <person name="Floudas D."/>
            <person name="Hibbett D.S."/>
            <person name="Canessa P."/>
            <person name="Larrondo L.F."/>
            <person name="James T.Y."/>
            <person name="Seelenfreund D."/>
            <person name="Lobos S."/>
            <person name="Polanco R."/>
            <person name="Tello M."/>
            <person name="Honda Y."/>
            <person name="Watanabe T."/>
            <person name="Watanabe T."/>
            <person name="Ryu J.S."/>
            <person name="Kubicek C.P."/>
            <person name="Schmoll M."/>
            <person name="Gaskell J."/>
            <person name="Hammel K.E."/>
            <person name="St John F.J."/>
            <person name="Vanden Wymelenberg A."/>
            <person name="Sabat G."/>
            <person name="Splinter BonDurant S."/>
            <person name="Syed K."/>
            <person name="Yadav J.S."/>
            <person name="Doddapaneni H."/>
            <person name="Subramanian V."/>
            <person name="Lavin J.L."/>
            <person name="Oguiza J.A."/>
            <person name="Perez G."/>
            <person name="Pisabarro A.G."/>
            <person name="Ramirez L."/>
            <person name="Santoyo F."/>
            <person name="Master E."/>
            <person name="Coutinho P.M."/>
            <person name="Henrissat B."/>
            <person name="Lombard V."/>
            <person name="Magnuson J.K."/>
            <person name="Kuees U."/>
            <person name="Hori C."/>
            <person name="Igarashi K."/>
            <person name="Samejima M."/>
            <person name="Held B.W."/>
            <person name="Barry K.W."/>
            <person name="LaButti K.M."/>
            <person name="Lapidus A."/>
            <person name="Lindquist E.A."/>
            <person name="Lucas S.M."/>
            <person name="Riley R."/>
            <person name="Salamov A.A."/>
            <person name="Hoffmeister D."/>
            <person name="Schwenk D."/>
            <person name="Hadar Y."/>
            <person name="Yarden O."/>
            <person name="de Vries R.P."/>
            <person name="Wiebenga A."/>
            <person name="Stenlid J."/>
            <person name="Eastwood D."/>
            <person name="Grigoriev I.V."/>
            <person name="Berka R.M."/>
            <person name="Blanchette R.A."/>
            <person name="Kersten P."/>
            <person name="Martinez A.T."/>
            <person name="Vicuna R."/>
            <person name="Cullen D."/>
        </authorList>
    </citation>
    <scope>NUCLEOTIDE SEQUENCE [LARGE SCALE GENOMIC DNA]</scope>
    <source>
        <strain evidence="8 9">B</strain>
    </source>
</reference>
<evidence type="ECO:0000313" key="9">
    <source>
        <dbReference type="Proteomes" id="UP000016930"/>
    </source>
</evidence>
<dbReference type="GO" id="GO:0005737">
    <property type="term" value="C:cytoplasm"/>
    <property type="evidence" value="ECO:0007669"/>
    <property type="project" value="UniProtKB-SubCell"/>
</dbReference>
<evidence type="ECO:0000256" key="6">
    <source>
        <dbReference type="ARBA" id="ARBA00023242"/>
    </source>
</evidence>
<dbReference type="InterPro" id="IPR000717">
    <property type="entry name" value="PCI_dom"/>
</dbReference>
<dbReference type="PANTHER" id="PTHR14145">
    <property type="entry name" value="26S PROTESOME SUBUNIT 6"/>
    <property type="match status" value="1"/>
</dbReference>
<evidence type="ECO:0000313" key="8">
    <source>
        <dbReference type="EMBL" id="EMD36939.1"/>
    </source>
</evidence>
<dbReference type="STRING" id="914234.M2PKZ2"/>
<evidence type="ECO:0000259" key="7">
    <source>
        <dbReference type="PROSITE" id="PS50250"/>
    </source>
</evidence>
<gene>
    <name evidence="8" type="ORF">CERSUDRAFT_114851</name>
</gene>
<keyword evidence="9" id="KW-1185">Reference proteome</keyword>
<dbReference type="Proteomes" id="UP000016930">
    <property type="component" value="Unassembled WGS sequence"/>
</dbReference>
<name>M2PKZ2_CERS8</name>
<dbReference type="GO" id="GO:0008180">
    <property type="term" value="C:COP9 signalosome"/>
    <property type="evidence" value="ECO:0007669"/>
    <property type="project" value="UniProtKB-KW"/>
</dbReference>
<dbReference type="Pfam" id="PF01399">
    <property type="entry name" value="PCI"/>
    <property type="match status" value="1"/>
</dbReference>
<dbReference type="AlphaFoldDB" id="M2PKZ2"/>
<keyword evidence="6" id="KW-0539">Nucleus</keyword>
<dbReference type="PANTHER" id="PTHR14145:SF2">
    <property type="entry name" value="COP9 SIGNALOSOME COMPLEX SUBUNIT 1"/>
    <property type="match status" value="1"/>
</dbReference>
<protein>
    <recommendedName>
        <fullName evidence="7">PCI domain-containing protein</fullName>
    </recommendedName>
</protein>
<keyword evidence="4" id="KW-0963">Cytoplasm</keyword>
<dbReference type="Gene3D" id="1.25.40.570">
    <property type="match status" value="1"/>
</dbReference>
<proteinExistence type="inferred from homology"/>